<sequence>MHAADNGLDAAGFIRQVPVLPFQHEYQAVLTAVCSQLPALLGAHLVALYVYGSVAEGRARPAQSDLDLTLILSDACPSTQVNELEHLRRTLELGHPEVSKIDFDLGRRAEALASANRLSWGFWLKHHCRWLWGEDLARRFTPFKPDAAIARAVNGTVIPVLEGYLPTLVTGTLPVERLRLQREAARRLLRALLVLRRPDEIDWPWTLEEHRTRALRLYPEQGVAIEFFYTEALQPQAAAAEFRQRLAAFLGWFAQQQRSPEP</sequence>
<dbReference type="InterPro" id="IPR043519">
    <property type="entry name" value="NT_sf"/>
</dbReference>
<dbReference type="Proteomes" id="UP000189310">
    <property type="component" value="Unassembled WGS sequence"/>
</dbReference>
<proteinExistence type="predicted"/>
<gene>
    <name evidence="1" type="ORF">BVL52_06910</name>
</gene>
<reference evidence="1 2" key="1">
    <citation type="submission" date="2017-01" db="EMBL/GenBank/DDBJ databases">
        <title>Pseudomonas psychrotolerans genome sequencing and assembly.</title>
        <authorList>
            <person name="Vyas B."/>
            <person name="Mayilraj S."/>
        </authorList>
    </citation>
    <scope>NUCLEOTIDE SEQUENCE [LARGE SCALE GENOMIC DNA]</scope>
    <source>
        <strain evidence="1 2">SDS18</strain>
    </source>
</reference>
<evidence type="ECO:0008006" key="3">
    <source>
        <dbReference type="Google" id="ProtNLM"/>
    </source>
</evidence>
<accession>A0ABX3IYE2</accession>
<comment type="caution">
    <text evidence="1">The sequence shown here is derived from an EMBL/GenBank/DDBJ whole genome shotgun (WGS) entry which is preliminary data.</text>
</comment>
<protein>
    <recommendedName>
        <fullName evidence="3">DNA polymerase III subunit beta</fullName>
    </recommendedName>
</protein>
<evidence type="ECO:0000313" key="2">
    <source>
        <dbReference type="Proteomes" id="UP000189310"/>
    </source>
</evidence>
<dbReference type="EMBL" id="MTLN01000003">
    <property type="protein sequence ID" value="ONN72064.1"/>
    <property type="molecule type" value="Genomic_DNA"/>
</dbReference>
<name>A0ABX3IYE2_9PSED</name>
<keyword evidence="2" id="KW-1185">Reference proteome</keyword>
<organism evidence="1 2">
    <name type="scientific">Pseudomonas oryzihabitans</name>
    <dbReference type="NCBI Taxonomy" id="47885"/>
    <lineage>
        <taxon>Bacteria</taxon>
        <taxon>Pseudomonadati</taxon>
        <taxon>Pseudomonadota</taxon>
        <taxon>Gammaproteobacteria</taxon>
        <taxon>Pseudomonadales</taxon>
        <taxon>Pseudomonadaceae</taxon>
        <taxon>Pseudomonas</taxon>
    </lineage>
</organism>
<dbReference type="Gene3D" id="3.30.460.10">
    <property type="entry name" value="Beta Polymerase, domain 2"/>
    <property type="match status" value="1"/>
</dbReference>
<dbReference type="CDD" id="cd05403">
    <property type="entry name" value="NT_KNTase_like"/>
    <property type="match status" value="1"/>
</dbReference>
<dbReference type="RefSeq" id="WP_077171516.1">
    <property type="nucleotide sequence ID" value="NZ_MTLN01000003.1"/>
</dbReference>
<evidence type="ECO:0000313" key="1">
    <source>
        <dbReference type="EMBL" id="ONN72064.1"/>
    </source>
</evidence>
<dbReference type="SUPFAM" id="SSF81301">
    <property type="entry name" value="Nucleotidyltransferase"/>
    <property type="match status" value="1"/>
</dbReference>